<dbReference type="InterPro" id="IPR011993">
    <property type="entry name" value="PH-like_dom_sf"/>
</dbReference>
<feature type="compositionally biased region" description="Basic residues" evidence="10">
    <location>
        <begin position="970"/>
        <end position="981"/>
    </location>
</feature>
<protein>
    <submittedName>
        <fullName evidence="13">Rho/rac guanine nucleotide exchange factor (GEF) 18a</fullName>
    </submittedName>
</protein>
<feature type="region of interest" description="Disordered" evidence="10">
    <location>
        <begin position="949"/>
        <end position="1077"/>
    </location>
</feature>
<feature type="compositionally biased region" description="Low complexity" evidence="10">
    <location>
        <begin position="1027"/>
        <end position="1040"/>
    </location>
</feature>
<dbReference type="Gene3D" id="1.20.900.10">
    <property type="entry name" value="Dbl homology (DH) domain"/>
    <property type="match status" value="1"/>
</dbReference>
<feature type="compositionally biased region" description="Polar residues" evidence="10">
    <location>
        <begin position="577"/>
        <end position="586"/>
    </location>
</feature>
<dbReference type="GO" id="GO:0005886">
    <property type="term" value="C:plasma membrane"/>
    <property type="evidence" value="ECO:0007669"/>
    <property type="project" value="TreeGrafter"/>
</dbReference>
<accession>A0A8C7MUD4</accession>
<evidence type="ECO:0000256" key="6">
    <source>
        <dbReference type="ARBA" id="ARBA00022771"/>
    </source>
</evidence>
<feature type="compositionally biased region" description="Low complexity" evidence="10">
    <location>
        <begin position="20"/>
        <end position="31"/>
    </location>
</feature>
<evidence type="ECO:0000256" key="3">
    <source>
        <dbReference type="ARBA" id="ARBA00022553"/>
    </source>
</evidence>
<dbReference type="AlphaFoldDB" id="A0A8C7MUD4"/>
<evidence type="ECO:0000256" key="4">
    <source>
        <dbReference type="ARBA" id="ARBA00022658"/>
    </source>
</evidence>
<evidence type="ECO:0000256" key="7">
    <source>
        <dbReference type="ARBA" id="ARBA00022833"/>
    </source>
</evidence>
<evidence type="ECO:0000259" key="12">
    <source>
        <dbReference type="PROSITE" id="PS50010"/>
    </source>
</evidence>
<keyword evidence="2" id="KW-0963">Cytoplasm</keyword>
<feature type="compositionally biased region" description="Basic and acidic residues" evidence="10">
    <location>
        <begin position="1065"/>
        <end position="1077"/>
    </location>
</feature>
<dbReference type="InterPro" id="IPR035899">
    <property type="entry name" value="DBL_dom_sf"/>
</dbReference>
<sequence>MDDLDAVRGLSPRPAPPPEDSVSLSTSSTDTINLEDGHYSALRAELEADARDLEGESWSVAVDQQHINSLHQDAVKRQDVIYELIQTEVHHVRTLKLLLSVYQYELRHSLHMEDTRLERMFPQIDSLLHIHQHFLWCLRDGRDRHNHHTVTQLGDILINQFSGEMGERMKECYGVFCSHHTDAVSFYKEQLQNNKKFQNLIMKIGRLSIVRRLGVPECILLVTQRITKYPVLVERILLNTEADSEEHGALVQALVLIKETISAVDSQVHDYERASRLRDIGGRLEPRSHGRWKDGRVFTREDLAEGLRTLLHEGTVNCRVANGRLKDIHAVLLSDVLLLLQKEKDQKLIFANVDNKTSVISLQMLIVREMAHEDKAMFLISASSSMPEMYEIHTSSREDCNAWMSLIRDAVNSCPVMEEQLSNEQEEARLARLRDFQERLYVKDSQIMQSLTEKLQMFADMVEAVTGMEDVAAHSCLLLRGDDSDLQQGETLLKGAITEVENLQNLLLSGVTVRDPHPEDSLGPGRFSLRPEVVRLYLGGLGLGRLGNLSVHRRAETFGGYDCNPPTPIKNVEGRPQRSNSDPQLQDLDQSESLELSFFYAVLTLSHRLYGLQAIVSQQDSHIELQRASHLVRERPGRNRGNMLLEQEKQRNLEKQREEVANFHKLQTQHRQNQARWEKERKRHRLQAEVLEAELRQREEECRRLEKKLEMEREELERQRETYQQDLERLRESMRTVEKQKEHLNTQMKLKQNKTVTNPGSFNFKAQQAPLSQSLRGDPSLLSQSLRVDPSLSQSFRVDPSLSQSFRVDPSLSQSFRVDPSLSQSFRVDPSLSQSFRVDPSLSQSFRVDPSLSQSFRVDPSLSQSFRGDPPFLSQSFRGDLTADWMKGRDVIQIPKVLVPPSLSVATNMFLEQPPEVPPRRESISPGPPKPEFPIHLISTTNQVVHKPGAVQQQIPTKLAVLGNKGKEKSSKKRSHHKRNHSAASIEMSQLVPIRVTGNQSLRGKKTVSPQRNYQSDDFFSPPEPLSSAKPSQNLSSSSSMRTNNQSHVPPPKPPPPPPPFPKDIASKPTKEHVIYL</sequence>
<keyword evidence="4" id="KW-0344">Guanine-nucleotide releasing factor</keyword>
<dbReference type="Proteomes" id="UP000694557">
    <property type="component" value="Unassembled WGS sequence"/>
</dbReference>
<dbReference type="InterPro" id="IPR000219">
    <property type="entry name" value="DH_dom"/>
</dbReference>
<dbReference type="GO" id="GO:0005737">
    <property type="term" value="C:cytoplasm"/>
    <property type="evidence" value="ECO:0007669"/>
    <property type="project" value="UniProtKB-SubCell"/>
</dbReference>
<dbReference type="RefSeq" id="XP_031666283.1">
    <property type="nucleotide sequence ID" value="XM_031810423.1"/>
</dbReference>
<feature type="coiled-coil region" evidence="9">
    <location>
        <begin position="674"/>
        <end position="754"/>
    </location>
</feature>
<evidence type="ECO:0000313" key="14">
    <source>
        <dbReference type="Proteomes" id="UP000694557"/>
    </source>
</evidence>
<gene>
    <name evidence="13" type="primary">LOC109875244</name>
</gene>
<reference evidence="13" key="1">
    <citation type="submission" date="2025-08" db="UniProtKB">
        <authorList>
            <consortium name="Ensembl"/>
        </authorList>
    </citation>
    <scope>IDENTIFICATION</scope>
</reference>
<dbReference type="SUPFAM" id="SSF48065">
    <property type="entry name" value="DBL homology domain (DH-domain)"/>
    <property type="match status" value="1"/>
</dbReference>
<dbReference type="PANTHER" id="PTHR13944">
    <property type="entry name" value="AGAP007712-PA"/>
    <property type="match status" value="1"/>
</dbReference>
<evidence type="ECO:0000256" key="2">
    <source>
        <dbReference type="ARBA" id="ARBA00022490"/>
    </source>
</evidence>
<keyword evidence="3" id="KW-0597">Phosphoprotein</keyword>
<evidence type="ECO:0000256" key="10">
    <source>
        <dbReference type="SAM" id="MobiDB-lite"/>
    </source>
</evidence>
<dbReference type="InterPro" id="IPR001849">
    <property type="entry name" value="PH_domain"/>
</dbReference>
<keyword evidence="5" id="KW-0479">Metal-binding</keyword>
<name>A0A8C7MUD4_ONCKI</name>
<dbReference type="PROSITE" id="PS50003">
    <property type="entry name" value="PH_DOMAIN"/>
    <property type="match status" value="1"/>
</dbReference>
<feature type="region of interest" description="Disordered" evidence="10">
    <location>
        <begin position="1"/>
        <end position="32"/>
    </location>
</feature>
<dbReference type="GO" id="GO:0035023">
    <property type="term" value="P:regulation of Rho protein signal transduction"/>
    <property type="evidence" value="ECO:0007669"/>
    <property type="project" value="TreeGrafter"/>
</dbReference>
<keyword evidence="6" id="KW-0863">Zinc-finger</keyword>
<dbReference type="InterPro" id="IPR041020">
    <property type="entry name" value="PH_16"/>
</dbReference>
<dbReference type="SUPFAM" id="SSF50729">
    <property type="entry name" value="PH domain-like"/>
    <property type="match status" value="1"/>
</dbReference>
<keyword evidence="14" id="KW-1185">Reference proteome</keyword>
<feature type="domain" description="DH" evidence="12">
    <location>
        <begin position="76"/>
        <end position="267"/>
    </location>
</feature>
<dbReference type="InterPro" id="IPR051632">
    <property type="entry name" value="Rho_GEF"/>
</dbReference>
<dbReference type="Ensembl" id="ENSOKIT00005085302.1">
    <property type="protein sequence ID" value="ENSOKIP00005080080.1"/>
    <property type="gene ID" value="ENSOKIG00005034541.1"/>
</dbReference>
<keyword evidence="8 9" id="KW-0175">Coiled coil</keyword>
<proteinExistence type="predicted"/>
<evidence type="ECO:0000313" key="13">
    <source>
        <dbReference type="Ensembl" id="ENSOKIP00005080080.1"/>
    </source>
</evidence>
<feature type="region of interest" description="Disordered" evidence="10">
    <location>
        <begin position="560"/>
        <end position="586"/>
    </location>
</feature>
<feature type="compositionally biased region" description="Polar residues" evidence="10">
    <location>
        <begin position="997"/>
        <end position="1018"/>
    </location>
</feature>
<dbReference type="PANTHER" id="PTHR13944:SF23">
    <property type="entry name" value="RHO GUANINE NUCLEOTIDE EXCHANGE FACTOR 18"/>
    <property type="match status" value="1"/>
</dbReference>
<comment type="subcellular location">
    <subcellularLocation>
        <location evidence="1">Cytoplasm</location>
    </subcellularLocation>
</comment>
<dbReference type="Pfam" id="PF00621">
    <property type="entry name" value="RhoGEF"/>
    <property type="match status" value="1"/>
</dbReference>
<evidence type="ECO:0000256" key="9">
    <source>
        <dbReference type="SAM" id="Coils"/>
    </source>
</evidence>
<keyword evidence="7" id="KW-0862">Zinc</keyword>
<dbReference type="GeneID" id="109875244"/>
<dbReference type="GO" id="GO:0008270">
    <property type="term" value="F:zinc ion binding"/>
    <property type="evidence" value="ECO:0007669"/>
    <property type="project" value="UniProtKB-KW"/>
</dbReference>
<dbReference type="SMART" id="SM00233">
    <property type="entry name" value="PH"/>
    <property type="match status" value="1"/>
</dbReference>
<evidence type="ECO:0000259" key="11">
    <source>
        <dbReference type="PROSITE" id="PS50003"/>
    </source>
</evidence>
<feature type="region of interest" description="Disordered" evidence="10">
    <location>
        <begin position="913"/>
        <end position="933"/>
    </location>
</feature>
<organism evidence="13 14">
    <name type="scientific">Oncorhynchus kisutch</name>
    <name type="common">Coho salmon</name>
    <name type="synonym">Salmo kisutch</name>
    <dbReference type="NCBI Taxonomy" id="8019"/>
    <lineage>
        <taxon>Eukaryota</taxon>
        <taxon>Metazoa</taxon>
        <taxon>Chordata</taxon>
        <taxon>Craniata</taxon>
        <taxon>Vertebrata</taxon>
        <taxon>Euteleostomi</taxon>
        <taxon>Actinopterygii</taxon>
        <taxon>Neopterygii</taxon>
        <taxon>Teleostei</taxon>
        <taxon>Protacanthopterygii</taxon>
        <taxon>Salmoniformes</taxon>
        <taxon>Salmonidae</taxon>
        <taxon>Salmoninae</taxon>
        <taxon>Oncorhynchus</taxon>
    </lineage>
</organism>
<feature type="compositionally biased region" description="Pro residues" evidence="10">
    <location>
        <begin position="1049"/>
        <end position="1062"/>
    </location>
</feature>
<feature type="domain" description="PH" evidence="11">
    <location>
        <begin position="309"/>
        <end position="412"/>
    </location>
</feature>
<dbReference type="Pfam" id="PF17838">
    <property type="entry name" value="PH_16"/>
    <property type="match status" value="1"/>
</dbReference>
<dbReference type="GeneTree" id="ENSGT00940000157375"/>
<dbReference type="FunFam" id="1.20.900.10:FF:000004">
    <property type="entry name" value="Rho guanine nucleotide exchange factor 2"/>
    <property type="match status" value="1"/>
</dbReference>
<evidence type="ECO:0000256" key="8">
    <source>
        <dbReference type="ARBA" id="ARBA00023054"/>
    </source>
</evidence>
<dbReference type="KEGG" id="oki:109875244"/>
<dbReference type="RefSeq" id="XP_031666282.1">
    <property type="nucleotide sequence ID" value="XM_031810422.1"/>
</dbReference>
<dbReference type="GO" id="GO:0005085">
    <property type="term" value="F:guanyl-nucleotide exchange factor activity"/>
    <property type="evidence" value="ECO:0007669"/>
    <property type="project" value="UniProtKB-KW"/>
</dbReference>
<evidence type="ECO:0000256" key="5">
    <source>
        <dbReference type="ARBA" id="ARBA00022723"/>
    </source>
</evidence>
<dbReference type="CDD" id="cd00160">
    <property type="entry name" value="RhoGEF"/>
    <property type="match status" value="1"/>
</dbReference>
<reference evidence="13" key="2">
    <citation type="submission" date="2025-09" db="UniProtKB">
        <authorList>
            <consortium name="Ensembl"/>
        </authorList>
    </citation>
    <scope>IDENTIFICATION</scope>
</reference>
<dbReference type="SMART" id="SM00325">
    <property type="entry name" value="RhoGEF"/>
    <property type="match status" value="1"/>
</dbReference>
<dbReference type="Gene3D" id="2.30.29.30">
    <property type="entry name" value="Pleckstrin-homology domain (PH domain)/Phosphotyrosine-binding domain (PTB)"/>
    <property type="match status" value="1"/>
</dbReference>
<dbReference type="PROSITE" id="PS50010">
    <property type="entry name" value="DH_2"/>
    <property type="match status" value="1"/>
</dbReference>
<evidence type="ECO:0000256" key="1">
    <source>
        <dbReference type="ARBA" id="ARBA00004496"/>
    </source>
</evidence>